<keyword evidence="2" id="KW-0121">Carboxypeptidase</keyword>
<feature type="chain" id="PRO_5046893596" description="Carboxypeptidase S1" evidence="6">
    <location>
        <begin position="19"/>
        <end position="619"/>
    </location>
</feature>
<gene>
    <name evidence="7" type="ORF">FJTKL_09102</name>
</gene>
<name>A0ABR4EP55_9PEZI</name>
<evidence type="ECO:0008006" key="9">
    <source>
        <dbReference type="Google" id="ProtNLM"/>
    </source>
</evidence>
<dbReference type="EMBL" id="JBAWTH010000038">
    <property type="protein sequence ID" value="KAL2284110.1"/>
    <property type="molecule type" value="Genomic_DNA"/>
</dbReference>
<sequence length="619" mass="65720">MRPSMNIVFFAFAGRALGQFVAAPTDLKTANGTSGIPVRFKEVPNGICETNANVRSFAGYVDVSETQHMYFWMFEARNGNPTAAPLTVRLDGGPGASSMNGLFSEMGPCSIDSAGNVVNNPLSFTQNSNVVFIDQPATVGFSFTTLTKASQNPDTFVITPTDNCTAADPGCGTFSSPDLTLTSNSTVDAAAVFYKTMQGFMGAFPQYSANGVHINGQSYGGHYVPVFADHIVQQNKLNNTGAIQIPIKSVTIEDGFFDTRVQFAAYFNYTVTPGNPYDLAPFNDTAETQLFNNVWGPNGCQQQQAACNANPPPANINEVCSAADDFCVTNVEQFFDVNARRSEDDIRQLLPSPFPPAFYVSYLNQANVQAAIGASTNFTPASVQVGTAFAGTGDDSRTGKLITDATSRLLSEGVTVALFTGDADYDSNMIGAQIVADNVAAQTPEIAASWAKAGFVDMSALLNGQVPGQTRQADHFSFTRVFFAGHFSAFNAPDAALLVQQRATAGMDIATGTVLMAKGGNKVTLGTPTSEFREGPGTIQNTVTPQGAIYNTTTHVPDVPLGAQTAGKAVSGADVGGSVALHPFAGMTSRKMNRVLAAQRQQRRKRDLEQIARRPFLGL</sequence>
<comment type="similarity">
    <text evidence="1">Belongs to the peptidase S10 family.</text>
</comment>
<evidence type="ECO:0000256" key="1">
    <source>
        <dbReference type="ARBA" id="ARBA00009431"/>
    </source>
</evidence>
<keyword evidence="6" id="KW-0732">Signal</keyword>
<evidence type="ECO:0000256" key="6">
    <source>
        <dbReference type="SAM" id="SignalP"/>
    </source>
</evidence>
<evidence type="ECO:0000256" key="3">
    <source>
        <dbReference type="ARBA" id="ARBA00022670"/>
    </source>
</evidence>
<dbReference type="PANTHER" id="PTHR11802:SF64">
    <property type="entry name" value="CARBOXYPEPTIDASE"/>
    <property type="match status" value="1"/>
</dbReference>
<evidence type="ECO:0000313" key="7">
    <source>
        <dbReference type="EMBL" id="KAL2284110.1"/>
    </source>
</evidence>
<evidence type="ECO:0000256" key="2">
    <source>
        <dbReference type="ARBA" id="ARBA00022645"/>
    </source>
</evidence>
<reference evidence="7 8" key="1">
    <citation type="submission" date="2024-03" db="EMBL/GenBank/DDBJ databases">
        <title>A high-quality draft genome sequence of Diaporthe vaccinii, a causative agent of upright dieback and viscid rot disease in cranberry plants.</title>
        <authorList>
            <person name="Sarrasin M."/>
            <person name="Lang B.F."/>
            <person name="Burger G."/>
        </authorList>
    </citation>
    <scope>NUCLEOTIDE SEQUENCE [LARGE SCALE GENOMIC DNA]</scope>
    <source>
        <strain evidence="7 8">IS7</strain>
    </source>
</reference>
<dbReference type="Proteomes" id="UP001600888">
    <property type="component" value="Unassembled WGS sequence"/>
</dbReference>
<keyword evidence="5" id="KW-0325">Glycoprotein</keyword>
<dbReference type="PRINTS" id="PR00724">
    <property type="entry name" value="CRBOXYPTASEC"/>
</dbReference>
<dbReference type="Gene3D" id="3.40.50.1820">
    <property type="entry name" value="alpha/beta hydrolase"/>
    <property type="match status" value="1"/>
</dbReference>
<evidence type="ECO:0000256" key="5">
    <source>
        <dbReference type="ARBA" id="ARBA00023180"/>
    </source>
</evidence>
<proteinExistence type="inferred from homology"/>
<dbReference type="PANTHER" id="PTHR11802">
    <property type="entry name" value="SERINE PROTEASE FAMILY S10 SERINE CARBOXYPEPTIDASE"/>
    <property type="match status" value="1"/>
</dbReference>
<keyword evidence="4" id="KW-0378">Hydrolase</keyword>
<accession>A0ABR4EP55</accession>
<dbReference type="InterPro" id="IPR001563">
    <property type="entry name" value="Peptidase_S10"/>
</dbReference>
<keyword evidence="3" id="KW-0645">Protease</keyword>
<evidence type="ECO:0000256" key="4">
    <source>
        <dbReference type="ARBA" id="ARBA00022801"/>
    </source>
</evidence>
<feature type="signal peptide" evidence="6">
    <location>
        <begin position="1"/>
        <end position="18"/>
    </location>
</feature>
<comment type="caution">
    <text evidence="7">The sequence shown here is derived from an EMBL/GenBank/DDBJ whole genome shotgun (WGS) entry which is preliminary data.</text>
</comment>
<keyword evidence="8" id="KW-1185">Reference proteome</keyword>
<organism evidence="7 8">
    <name type="scientific">Diaporthe vaccinii</name>
    <dbReference type="NCBI Taxonomy" id="105482"/>
    <lineage>
        <taxon>Eukaryota</taxon>
        <taxon>Fungi</taxon>
        <taxon>Dikarya</taxon>
        <taxon>Ascomycota</taxon>
        <taxon>Pezizomycotina</taxon>
        <taxon>Sordariomycetes</taxon>
        <taxon>Sordariomycetidae</taxon>
        <taxon>Diaporthales</taxon>
        <taxon>Diaporthaceae</taxon>
        <taxon>Diaporthe</taxon>
        <taxon>Diaporthe eres species complex</taxon>
    </lineage>
</organism>
<protein>
    <recommendedName>
        <fullName evidence="9">Carboxypeptidase S1</fullName>
    </recommendedName>
</protein>
<evidence type="ECO:0000313" key="8">
    <source>
        <dbReference type="Proteomes" id="UP001600888"/>
    </source>
</evidence>
<dbReference type="SUPFAM" id="SSF53474">
    <property type="entry name" value="alpha/beta-Hydrolases"/>
    <property type="match status" value="1"/>
</dbReference>
<dbReference type="InterPro" id="IPR029058">
    <property type="entry name" value="AB_hydrolase_fold"/>
</dbReference>
<dbReference type="Pfam" id="PF00450">
    <property type="entry name" value="Peptidase_S10"/>
    <property type="match status" value="1"/>
</dbReference>